<dbReference type="EMBL" id="LT559118">
    <property type="protein sequence ID" value="SBO91687.1"/>
    <property type="molecule type" value="Genomic_DNA"/>
</dbReference>
<protein>
    <submittedName>
        <fullName evidence="2">Regulatory protein</fullName>
    </submittedName>
</protein>
<dbReference type="SUPFAM" id="SSF47413">
    <property type="entry name" value="lambda repressor-like DNA-binding domains"/>
    <property type="match status" value="1"/>
</dbReference>
<proteinExistence type="predicted"/>
<dbReference type="Gene3D" id="1.10.260.40">
    <property type="entry name" value="lambda repressor-like DNA-binding domains"/>
    <property type="match status" value="1"/>
</dbReference>
<accession>A0A1M4DYS1</accession>
<dbReference type="SMART" id="SM00530">
    <property type="entry name" value="HTH_XRE"/>
    <property type="match status" value="1"/>
</dbReference>
<dbReference type="InterPro" id="IPR010982">
    <property type="entry name" value="Lambda_DNA-bd_dom_sf"/>
</dbReference>
<organism evidence="2">
    <name type="scientific">Nonomuraea gerenzanensis</name>
    <dbReference type="NCBI Taxonomy" id="93944"/>
    <lineage>
        <taxon>Bacteria</taxon>
        <taxon>Bacillati</taxon>
        <taxon>Actinomycetota</taxon>
        <taxon>Actinomycetes</taxon>
        <taxon>Streptosporangiales</taxon>
        <taxon>Streptosporangiaceae</taxon>
        <taxon>Nonomuraea</taxon>
    </lineage>
</organism>
<dbReference type="PROSITE" id="PS50943">
    <property type="entry name" value="HTH_CROC1"/>
    <property type="match status" value="1"/>
</dbReference>
<feature type="domain" description="HTH cro/C1-type" evidence="1">
    <location>
        <begin position="10"/>
        <end position="65"/>
    </location>
</feature>
<evidence type="ECO:0000259" key="1">
    <source>
        <dbReference type="PROSITE" id="PS50943"/>
    </source>
</evidence>
<sequence length="132" mass="14122">MAEREFGSLLRELRVGAQLTIEELSESSGVSVRAIGDMERGKVSSPQRRTAEALADGLRLVAEERARFLATVKTRPRAGALAQLPADLPVFTGRRDELRQALAFLEQEGQDARAVVIAIVGAAEGGARPGGR</sequence>
<gene>
    <name evidence="2" type="ORF">BN4615_P1201</name>
</gene>
<dbReference type="RefSeq" id="WP_225271040.1">
    <property type="nucleotide sequence ID" value="NZ_CP084058.1"/>
</dbReference>
<dbReference type="AlphaFoldDB" id="A0A1M4DYS1"/>
<evidence type="ECO:0000313" key="2">
    <source>
        <dbReference type="EMBL" id="SBO91687.1"/>
    </source>
</evidence>
<dbReference type="InterPro" id="IPR001387">
    <property type="entry name" value="Cro/C1-type_HTH"/>
</dbReference>
<name>A0A1M4DYS1_9ACTN</name>
<dbReference type="Pfam" id="PF13560">
    <property type="entry name" value="HTH_31"/>
    <property type="match status" value="1"/>
</dbReference>
<dbReference type="CDD" id="cd00093">
    <property type="entry name" value="HTH_XRE"/>
    <property type="match status" value="1"/>
</dbReference>
<reference evidence="2" key="1">
    <citation type="submission" date="2016-04" db="EMBL/GenBank/DDBJ databases">
        <authorList>
            <person name="Evans L.H."/>
            <person name="Alamgir A."/>
            <person name="Owens N."/>
            <person name="Weber N.D."/>
            <person name="Virtaneva K."/>
            <person name="Barbian K."/>
            <person name="Babar A."/>
            <person name="Rosenke K."/>
        </authorList>
    </citation>
    <scope>NUCLEOTIDE SEQUENCE</scope>
    <source>
        <strain evidence="2">Nono1</strain>
    </source>
</reference>
<dbReference type="GO" id="GO:0003677">
    <property type="term" value="F:DNA binding"/>
    <property type="evidence" value="ECO:0007669"/>
    <property type="project" value="InterPro"/>
</dbReference>